<reference evidence="2 3" key="1">
    <citation type="submission" date="2016-07" db="EMBL/GenBank/DDBJ databases">
        <title>Multiple horizontal gene transfer events from other fungi enriched the ability of initially mycotrophic Trichoderma (Ascomycota) to feed on dead plant biomass.</title>
        <authorList>
            <consortium name="DOE Joint Genome Institute"/>
            <person name="Aerts A."/>
            <person name="Atanasova L."/>
            <person name="Chenthamara K."/>
            <person name="Zhang J."/>
            <person name="Grujic M."/>
            <person name="Henrissat B."/>
            <person name="Kuo A."/>
            <person name="Salamov A."/>
            <person name="Lipzen A."/>
            <person name="Labutti K."/>
            <person name="Barry K."/>
            <person name="Miao Y."/>
            <person name="Rahimi M.J."/>
            <person name="Shen Q."/>
            <person name="Grigoriev I.V."/>
            <person name="Kubicek C.P."/>
            <person name="Druzhinina I.S."/>
        </authorList>
    </citation>
    <scope>NUCLEOTIDE SEQUENCE [LARGE SCALE GENOMIC DNA]</scope>
    <source>
        <strain evidence="2 3">CBS 433.97</strain>
    </source>
</reference>
<organism evidence="2 3">
    <name type="scientific">Trichoderma asperellum (strain ATCC 204424 / CBS 433.97 / NBRC 101777)</name>
    <dbReference type="NCBI Taxonomy" id="1042311"/>
    <lineage>
        <taxon>Eukaryota</taxon>
        <taxon>Fungi</taxon>
        <taxon>Dikarya</taxon>
        <taxon>Ascomycota</taxon>
        <taxon>Pezizomycotina</taxon>
        <taxon>Sordariomycetes</taxon>
        <taxon>Hypocreomycetidae</taxon>
        <taxon>Hypocreales</taxon>
        <taxon>Hypocreaceae</taxon>
        <taxon>Trichoderma</taxon>
    </lineage>
</organism>
<name>A0A2T3Z718_TRIA4</name>
<protein>
    <submittedName>
        <fullName evidence="2">Uncharacterized protein</fullName>
    </submittedName>
</protein>
<evidence type="ECO:0000256" key="1">
    <source>
        <dbReference type="SAM" id="MobiDB-lite"/>
    </source>
</evidence>
<sequence>MALASCGGPFGSVRDAICMVVEGVWCTFLRLHVQNLNYLLLDVFSTTRDEGSLSSLSEKKEGNSPLCFDIRSISPLLRCNPTLLTYQRSDLRAQMKQCPGKGKRRGKHGLPSSSGSSSSRERAIQTKHFFSNSSSPQTHVSDYSHCMRLALHLRQPLASLYTRGAFWLQTPLISALTGFCLHGKDFCRLRRVYLSPMYANRIGESKRPLEKPSLMCVPPEWRISTGR</sequence>
<dbReference type="EMBL" id="KZ679262">
    <property type="protein sequence ID" value="PTB40588.1"/>
    <property type="molecule type" value="Genomic_DNA"/>
</dbReference>
<feature type="region of interest" description="Disordered" evidence="1">
    <location>
        <begin position="97"/>
        <end position="120"/>
    </location>
</feature>
<evidence type="ECO:0000313" key="2">
    <source>
        <dbReference type="EMBL" id="PTB40588.1"/>
    </source>
</evidence>
<dbReference type="Proteomes" id="UP000240493">
    <property type="component" value="Unassembled WGS sequence"/>
</dbReference>
<keyword evidence="3" id="KW-1185">Reference proteome</keyword>
<proteinExistence type="predicted"/>
<dbReference type="AlphaFoldDB" id="A0A2T3Z718"/>
<gene>
    <name evidence="2" type="ORF">M441DRAFT_408656</name>
</gene>
<accession>A0A2T3Z718</accession>
<evidence type="ECO:0000313" key="3">
    <source>
        <dbReference type="Proteomes" id="UP000240493"/>
    </source>
</evidence>